<dbReference type="RefSeq" id="WP_009948368.1">
    <property type="nucleotide sequence ID" value="NZ_BAAAGS010000043.1"/>
</dbReference>
<dbReference type="InterPro" id="IPR014710">
    <property type="entry name" value="RmlC-like_jellyroll"/>
</dbReference>
<dbReference type="Gene3D" id="2.60.120.10">
    <property type="entry name" value="Jelly Rolls"/>
    <property type="match status" value="1"/>
</dbReference>
<reference evidence="2" key="1">
    <citation type="journal article" date="2019" name="Int. J. Syst. Evol. Microbiol.">
        <title>The Global Catalogue of Microorganisms (GCM) 10K type strain sequencing project: providing services to taxonomists for standard genome sequencing and annotation.</title>
        <authorList>
            <consortium name="The Broad Institute Genomics Platform"/>
            <consortium name="The Broad Institute Genome Sequencing Center for Infectious Disease"/>
            <person name="Wu L."/>
            <person name="Ma J."/>
        </authorList>
    </citation>
    <scope>NUCLEOTIDE SEQUENCE [LARGE SCALE GENOMIC DNA]</scope>
    <source>
        <strain evidence="2">JCM 10303</strain>
    </source>
</reference>
<evidence type="ECO:0000313" key="1">
    <source>
        <dbReference type="EMBL" id="GAA0547330.1"/>
    </source>
</evidence>
<name>A0ABP3NL77_SACER</name>
<protein>
    <submittedName>
        <fullName evidence="1">Cupin domain-containing protein</fullName>
    </submittedName>
</protein>
<dbReference type="EMBL" id="BAAAGS010000043">
    <property type="protein sequence ID" value="GAA0547330.1"/>
    <property type="molecule type" value="Genomic_DNA"/>
</dbReference>
<dbReference type="CDD" id="cd06990">
    <property type="entry name" value="cupin_DUF861"/>
    <property type="match status" value="1"/>
</dbReference>
<dbReference type="Proteomes" id="UP001500729">
    <property type="component" value="Unassembled WGS sequence"/>
</dbReference>
<accession>A0ABP3NL77</accession>
<sequence length="119" mass="12948">MTLEVKHLDKPDERRTFGHGELGVVELPGVTVGRVVMHPGWRWSNDVKPIAGTDSCQQPHTTYVLSGRIHIRMDDGQEADIGVGECAVISPGHDAWVVGDEDFVAIDWTAAATYATPAE</sequence>
<gene>
    <name evidence="1" type="ORF">GCM10009533_52610</name>
</gene>
<organism evidence="1 2">
    <name type="scientific">Saccharopolyspora erythraea</name>
    <name type="common">Streptomyces erythraeus</name>
    <dbReference type="NCBI Taxonomy" id="1836"/>
    <lineage>
        <taxon>Bacteria</taxon>
        <taxon>Bacillati</taxon>
        <taxon>Actinomycetota</taxon>
        <taxon>Actinomycetes</taxon>
        <taxon>Pseudonocardiales</taxon>
        <taxon>Pseudonocardiaceae</taxon>
        <taxon>Saccharopolyspora</taxon>
    </lineage>
</organism>
<dbReference type="InterPro" id="IPR011051">
    <property type="entry name" value="RmlC_Cupin_sf"/>
</dbReference>
<keyword evidence="2" id="KW-1185">Reference proteome</keyword>
<proteinExistence type="predicted"/>
<evidence type="ECO:0000313" key="2">
    <source>
        <dbReference type="Proteomes" id="UP001500729"/>
    </source>
</evidence>
<comment type="caution">
    <text evidence="1">The sequence shown here is derived from an EMBL/GenBank/DDBJ whole genome shotgun (WGS) entry which is preliminary data.</text>
</comment>
<dbReference type="SUPFAM" id="SSF51182">
    <property type="entry name" value="RmlC-like cupins"/>
    <property type="match status" value="1"/>
</dbReference>